<evidence type="ECO:0000313" key="13">
    <source>
        <dbReference type="Proteomes" id="UP001457282"/>
    </source>
</evidence>
<dbReference type="InterPro" id="IPR000713">
    <property type="entry name" value="Mur_ligase_N"/>
</dbReference>
<dbReference type="PANTHER" id="PTHR43445:SF3">
    <property type="entry name" value="UDP-N-ACETYLMURAMATE--L-ALANINE LIGASE"/>
    <property type="match status" value="1"/>
</dbReference>
<comment type="subcellular location">
    <subcellularLocation>
        <location evidence="1">Cytoplasm</location>
    </subcellularLocation>
</comment>
<evidence type="ECO:0000256" key="4">
    <source>
        <dbReference type="ARBA" id="ARBA00022490"/>
    </source>
</evidence>
<gene>
    <name evidence="12" type="ORF">M0R45_038101</name>
</gene>
<keyword evidence="6" id="KW-0547">Nucleotide-binding</keyword>
<dbReference type="NCBIfam" id="TIGR01082">
    <property type="entry name" value="murC"/>
    <property type="match status" value="1"/>
</dbReference>
<comment type="catalytic activity">
    <reaction evidence="8">
        <text>UDP-N-acetyl-alpha-D-muramate + L-alanine + ATP = UDP-N-acetyl-alpha-D-muramoyl-L-alanine + ADP + phosphate + H(+)</text>
        <dbReference type="Rhea" id="RHEA:23372"/>
        <dbReference type="ChEBI" id="CHEBI:15378"/>
        <dbReference type="ChEBI" id="CHEBI:30616"/>
        <dbReference type="ChEBI" id="CHEBI:43474"/>
        <dbReference type="ChEBI" id="CHEBI:57972"/>
        <dbReference type="ChEBI" id="CHEBI:70757"/>
        <dbReference type="ChEBI" id="CHEBI:83898"/>
        <dbReference type="ChEBI" id="CHEBI:456216"/>
        <dbReference type="EC" id="6.3.2.8"/>
    </reaction>
</comment>
<evidence type="ECO:0000313" key="12">
    <source>
        <dbReference type="EMBL" id="KAK9914315.1"/>
    </source>
</evidence>
<sequence length="566" mass="61338">MEFQAVCPSQTLRLPTNFSGKPKAHFQILLGKISGQSKINHIVKSGQAWTENCSSSSVSTTFKDERDRALENLSNGKSWIHFVGIGGCGLSALAMLAIKQGYEVSGSDVGWSSFMDALKEAGACLHIGHSVTNMQRHCASRLPDAIVVSSAIPQDNVEILYAKSAGVPVYKRDHWLGQLTQRYNLIAVSGKSTTASMLAYVLDAMGDNLTAVVGAHVPQFSGGNIILGDGQNFVLEADEYDACFLGLSPYIAVVTNLDWEHVDIFPNEEAVKATFRKFLNLIRVGGYLILCGDSEGAYSLLTDGKQAIGSDNMSSQLPVPLEKCCDRYNVTTYGTASSNEWHASSIRPNIKGGSDFTLCHWGRSVAEISLQIPGVHNVVNSLAVIATVIALFSNQSQINNTINGLRLHLSNFIGVSRRFQMIGTIFGCHIYDDYAHHPTEVGTVIQAARQRFPTKSLLVVFQPHTYSRLAALKDDFASALRGADQVVVTEVYAAREIDVGNVGGRELAASIIGPPSEYIPSLGDVVEKLTYQICKNPHQDIVVLTLGAGDITTVGQKLLYELGRRL</sequence>
<dbReference type="Pfam" id="PF08245">
    <property type="entry name" value="Mur_ligase_M"/>
    <property type="match status" value="1"/>
</dbReference>
<dbReference type="Gene3D" id="3.40.1190.10">
    <property type="entry name" value="Mur-like, catalytic domain"/>
    <property type="match status" value="1"/>
</dbReference>
<dbReference type="EC" id="6.3.2.8" evidence="3"/>
<dbReference type="InterPro" id="IPR036565">
    <property type="entry name" value="Mur-like_cat_sf"/>
</dbReference>
<feature type="domain" description="Mur ligase N-terminal catalytic" evidence="9">
    <location>
        <begin position="80"/>
        <end position="183"/>
    </location>
</feature>
<feature type="domain" description="Mur ligase central" evidence="11">
    <location>
        <begin position="189"/>
        <end position="295"/>
    </location>
</feature>
<dbReference type="GO" id="GO:0008763">
    <property type="term" value="F:UDP-N-acetylmuramate-L-alanine ligase activity"/>
    <property type="evidence" value="ECO:0007669"/>
    <property type="project" value="UniProtKB-EC"/>
</dbReference>
<dbReference type="Pfam" id="PF02875">
    <property type="entry name" value="Mur_ligase_C"/>
    <property type="match status" value="1"/>
</dbReference>
<keyword evidence="4" id="KW-0963">Cytoplasm</keyword>
<dbReference type="InterPro" id="IPR005758">
    <property type="entry name" value="UDP-N-AcMur_Ala_ligase_MurC"/>
</dbReference>
<dbReference type="InterPro" id="IPR004101">
    <property type="entry name" value="Mur_ligase_C"/>
</dbReference>
<feature type="domain" description="Mur ligase C-terminal" evidence="10">
    <location>
        <begin position="417"/>
        <end position="549"/>
    </location>
</feature>
<dbReference type="InterPro" id="IPR050061">
    <property type="entry name" value="MurCDEF_pg_biosynth"/>
</dbReference>
<accession>A0AAW1W2J9</accession>
<dbReference type="GO" id="GO:0005737">
    <property type="term" value="C:cytoplasm"/>
    <property type="evidence" value="ECO:0007669"/>
    <property type="project" value="UniProtKB-SubCell"/>
</dbReference>
<organism evidence="12 13">
    <name type="scientific">Rubus argutus</name>
    <name type="common">Southern blackberry</name>
    <dbReference type="NCBI Taxonomy" id="59490"/>
    <lineage>
        <taxon>Eukaryota</taxon>
        <taxon>Viridiplantae</taxon>
        <taxon>Streptophyta</taxon>
        <taxon>Embryophyta</taxon>
        <taxon>Tracheophyta</taxon>
        <taxon>Spermatophyta</taxon>
        <taxon>Magnoliopsida</taxon>
        <taxon>eudicotyledons</taxon>
        <taxon>Gunneridae</taxon>
        <taxon>Pentapetalae</taxon>
        <taxon>rosids</taxon>
        <taxon>fabids</taxon>
        <taxon>Rosales</taxon>
        <taxon>Rosaceae</taxon>
        <taxon>Rosoideae</taxon>
        <taxon>Rosoideae incertae sedis</taxon>
        <taxon>Rubus</taxon>
    </lineage>
</organism>
<dbReference type="EMBL" id="JBEDUW010000007">
    <property type="protein sequence ID" value="KAK9914315.1"/>
    <property type="molecule type" value="Genomic_DNA"/>
</dbReference>
<keyword evidence="7" id="KW-0067">ATP-binding</keyword>
<proteinExistence type="inferred from homology"/>
<keyword evidence="13" id="KW-1185">Reference proteome</keyword>
<protein>
    <recommendedName>
        <fullName evidence="3">UDP-N-acetylmuramate--L-alanine ligase</fullName>
        <ecNumber evidence="3">6.3.2.8</ecNumber>
    </recommendedName>
</protein>
<evidence type="ECO:0000256" key="7">
    <source>
        <dbReference type="ARBA" id="ARBA00022840"/>
    </source>
</evidence>
<dbReference type="Gene3D" id="3.40.50.720">
    <property type="entry name" value="NAD(P)-binding Rossmann-like Domain"/>
    <property type="match status" value="1"/>
</dbReference>
<dbReference type="Proteomes" id="UP001457282">
    <property type="component" value="Unassembled WGS sequence"/>
</dbReference>
<dbReference type="Gene3D" id="3.90.190.20">
    <property type="entry name" value="Mur ligase, C-terminal domain"/>
    <property type="match status" value="1"/>
</dbReference>
<evidence type="ECO:0000256" key="5">
    <source>
        <dbReference type="ARBA" id="ARBA00022598"/>
    </source>
</evidence>
<dbReference type="SUPFAM" id="SSF51984">
    <property type="entry name" value="MurCD N-terminal domain"/>
    <property type="match status" value="1"/>
</dbReference>
<evidence type="ECO:0000259" key="10">
    <source>
        <dbReference type="Pfam" id="PF02875"/>
    </source>
</evidence>
<evidence type="ECO:0000256" key="2">
    <source>
        <dbReference type="ARBA" id="ARBA00004752"/>
    </source>
</evidence>
<comment type="pathway">
    <text evidence="2">Cell wall biogenesis; peptidoglycan biosynthesis.</text>
</comment>
<evidence type="ECO:0000256" key="1">
    <source>
        <dbReference type="ARBA" id="ARBA00004496"/>
    </source>
</evidence>
<evidence type="ECO:0000256" key="8">
    <source>
        <dbReference type="ARBA" id="ARBA00047833"/>
    </source>
</evidence>
<evidence type="ECO:0000259" key="9">
    <source>
        <dbReference type="Pfam" id="PF01225"/>
    </source>
</evidence>
<dbReference type="InterPro" id="IPR013221">
    <property type="entry name" value="Mur_ligase_cen"/>
</dbReference>
<dbReference type="Pfam" id="PF01225">
    <property type="entry name" value="Mur_ligase"/>
    <property type="match status" value="1"/>
</dbReference>
<dbReference type="InterPro" id="IPR036615">
    <property type="entry name" value="Mur_ligase_C_dom_sf"/>
</dbReference>
<comment type="caution">
    <text evidence="12">The sequence shown here is derived from an EMBL/GenBank/DDBJ whole genome shotgun (WGS) entry which is preliminary data.</text>
</comment>
<dbReference type="SUPFAM" id="SSF53623">
    <property type="entry name" value="MurD-like peptide ligases, catalytic domain"/>
    <property type="match status" value="1"/>
</dbReference>
<dbReference type="AlphaFoldDB" id="A0AAW1W2J9"/>
<evidence type="ECO:0000256" key="3">
    <source>
        <dbReference type="ARBA" id="ARBA00012211"/>
    </source>
</evidence>
<reference evidence="12 13" key="1">
    <citation type="journal article" date="2023" name="G3 (Bethesda)">
        <title>A chromosome-length genome assembly and annotation of blackberry (Rubus argutus, cv. 'Hillquist').</title>
        <authorList>
            <person name="Bruna T."/>
            <person name="Aryal R."/>
            <person name="Dudchenko O."/>
            <person name="Sargent D.J."/>
            <person name="Mead D."/>
            <person name="Buti M."/>
            <person name="Cavallini A."/>
            <person name="Hytonen T."/>
            <person name="Andres J."/>
            <person name="Pham M."/>
            <person name="Weisz D."/>
            <person name="Mascagni F."/>
            <person name="Usai G."/>
            <person name="Natali L."/>
            <person name="Bassil N."/>
            <person name="Fernandez G.E."/>
            <person name="Lomsadze A."/>
            <person name="Armour M."/>
            <person name="Olukolu B."/>
            <person name="Poorten T."/>
            <person name="Britton C."/>
            <person name="Davik J."/>
            <person name="Ashrafi H."/>
            <person name="Aiden E.L."/>
            <person name="Borodovsky M."/>
            <person name="Worthington M."/>
        </authorList>
    </citation>
    <scope>NUCLEOTIDE SEQUENCE [LARGE SCALE GENOMIC DNA]</scope>
    <source>
        <strain evidence="12">PI 553951</strain>
    </source>
</reference>
<evidence type="ECO:0000259" key="11">
    <source>
        <dbReference type="Pfam" id="PF08245"/>
    </source>
</evidence>
<name>A0AAW1W2J9_RUBAR</name>
<dbReference type="PANTHER" id="PTHR43445">
    <property type="entry name" value="UDP-N-ACETYLMURAMATE--L-ALANINE LIGASE-RELATED"/>
    <property type="match status" value="1"/>
</dbReference>
<dbReference type="SUPFAM" id="SSF53244">
    <property type="entry name" value="MurD-like peptide ligases, peptide-binding domain"/>
    <property type="match status" value="1"/>
</dbReference>
<evidence type="ECO:0000256" key="6">
    <source>
        <dbReference type="ARBA" id="ARBA00022741"/>
    </source>
</evidence>
<dbReference type="GO" id="GO:0005524">
    <property type="term" value="F:ATP binding"/>
    <property type="evidence" value="ECO:0007669"/>
    <property type="project" value="UniProtKB-KW"/>
</dbReference>
<keyword evidence="5" id="KW-0436">Ligase</keyword>
<dbReference type="HAMAP" id="MF_00046">
    <property type="entry name" value="MurC"/>
    <property type="match status" value="1"/>
</dbReference>